<sequence length="52" mass="5757">KTHTVSSKQWKSTLVTENNNDNNLSISDNDIEIISSTSPLLLKKKTSTIPSK</sequence>
<organism evidence="1 2">
    <name type="scientific">Diversispora eburnea</name>
    <dbReference type="NCBI Taxonomy" id="1213867"/>
    <lineage>
        <taxon>Eukaryota</taxon>
        <taxon>Fungi</taxon>
        <taxon>Fungi incertae sedis</taxon>
        <taxon>Mucoromycota</taxon>
        <taxon>Glomeromycotina</taxon>
        <taxon>Glomeromycetes</taxon>
        <taxon>Diversisporales</taxon>
        <taxon>Diversisporaceae</taxon>
        <taxon>Diversispora</taxon>
    </lineage>
</organism>
<comment type="caution">
    <text evidence="1">The sequence shown here is derived from an EMBL/GenBank/DDBJ whole genome shotgun (WGS) entry which is preliminary data.</text>
</comment>
<dbReference type="AlphaFoldDB" id="A0A9N9H4G7"/>
<keyword evidence="2" id="KW-1185">Reference proteome</keyword>
<protein>
    <submittedName>
        <fullName evidence="1">550_t:CDS:1</fullName>
    </submittedName>
</protein>
<accession>A0A9N9H4G7</accession>
<feature type="non-terminal residue" evidence="1">
    <location>
        <position position="1"/>
    </location>
</feature>
<evidence type="ECO:0000313" key="2">
    <source>
        <dbReference type="Proteomes" id="UP000789706"/>
    </source>
</evidence>
<proteinExistence type="predicted"/>
<name>A0A9N9H4G7_9GLOM</name>
<gene>
    <name evidence="1" type="ORF">DEBURN_LOCUS11377</name>
</gene>
<dbReference type="Proteomes" id="UP000789706">
    <property type="component" value="Unassembled WGS sequence"/>
</dbReference>
<reference evidence="1" key="1">
    <citation type="submission" date="2021-06" db="EMBL/GenBank/DDBJ databases">
        <authorList>
            <person name="Kallberg Y."/>
            <person name="Tangrot J."/>
            <person name="Rosling A."/>
        </authorList>
    </citation>
    <scope>NUCLEOTIDE SEQUENCE</scope>
    <source>
        <strain evidence="1">AZ414A</strain>
    </source>
</reference>
<evidence type="ECO:0000313" key="1">
    <source>
        <dbReference type="EMBL" id="CAG8648171.1"/>
    </source>
</evidence>
<dbReference type="EMBL" id="CAJVPK010005996">
    <property type="protein sequence ID" value="CAG8648171.1"/>
    <property type="molecule type" value="Genomic_DNA"/>
</dbReference>